<dbReference type="AlphaFoldDB" id="A0AAD1WV06"/>
<proteinExistence type="predicted"/>
<feature type="region of interest" description="Disordered" evidence="1">
    <location>
        <begin position="34"/>
        <end position="59"/>
    </location>
</feature>
<name>A0AAD1WV06_PELCU</name>
<evidence type="ECO:0000313" key="3">
    <source>
        <dbReference type="Proteomes" id="UP001295444"/>
    </source>
</evidence>
<organism evidence="2 3">
    <name type="scientific">Pelobates cultripes</name>
    <name type="common">Western spadefoot toad</name>
    <dbReference type="NCBI Taxonomy" id="61616"/>
    <lineage>
        <taxon>Eukaryota</taxon>
        <taxon>Metazoa</taxon>
        <taxon>Chordata</taxon>
        <taxon>Craniata</taxon>
        <taxon>Vertebrata</taxon>
        <taxon>Euteleostomi</taxon>
        <taxon>Amphibia</taxon>
        <taxon>Batrachia</taxon>
        <taxon>Anura</taxon>
        <taxon>Pelobatoidea</taxon>
        <taxon>Pelobatidae</taxon>
        <taxon>Pelobates</taxon>
    </lineage>
</organism>
<reference evidence="2" key="1">
    <citation type="submission" date="2022-03" db="EMBL/GenBank/DDBJ databases">
        <authorList>
            <person name="Alioto T."/>
            <person name="Alioto T."/>
            <person name="Gomez Garrido J."/>
        </authorList>
    </citation>
    <scope>NUCLEOTIDE SEQUENCE</scope>
</reference>
<dbReference type="Proteomes" id="UP001295444">
    <property type="component" value="Chromosome 12"/>
</dbReference>
<dbReference type="EMBL" id="OW240923">
    <property type="protein sequence ID" value="CAH2324750.1"/>
    <property type="molecule type" value="Genomic_DNA"/>
</dbReference>
<accession>A0AAD1WV06</accession>
<sequence length="59" mass="6315">MDLTGTGNKRLDPEACGEVRGQLWGWKVPRLGGHGGLVQEKAREASTGTGGNERPVLDR</sequence>
<evidence type="ECO:0000313" key="2">
    <source>
        <dbReference type="EMBL" id="CAH2324750.1"/>
    </source>
</evidence>
<evidence type="ECO:0000256" key="1">
    <source>
        <dbReference type="SAM" id="MobiDB-lite"/>
    </source>
</evidence>
<gene>
    <name evidence="2" type="ORF">PECUL_23A026152</name>
</gene>
<feature type="non-terminal residue" evidence="2">
    <location>
        <position position="59"/>
    </location>
</feature>
<protein>
    <submittedName>
        <fullName evidence="2">Uncharacterized protein</fullName>
    </submittedName>
</protein>
<keyword evidence="3" id="KW-1185">Reference proteome</keyword>